<sequence length="517" mass="56295">MAETPIVVGVGDFVNRSTSLSDAHEPLTLILNAINLALDDTSLPTDKRQKLQSAIDSIDVVRTWTWPYDDLPLSIAQNLGVNPKHRFYSDHGGNKPAKLFDQAARRISQGETKVAIVTGGEALASLTACAAAKKLPPPGWTKTKQAVDSVFSPTGRDLGTDLGAVHSVGAPIHIYPLFENAFRASRGQSIAENHEESARLYAEFAAVAEKQPYAWNYGKPAATQKDIGTVTKRNRMIYPLLMNAFNTINLAGACILTSVSFAQELGIPQRKWIYALGGAGTQDSNNFWDRPNFHTSPSIARSIDAALSISGLTKEDIDLHDFYSCFPIVPKVAAQHLGLHITGPRSKPITLLGGLTSFGGAGNDYSMHAITELTRQLRRGAGRNGLILANGGVMTYQHVLCLSTMRRRDGSPYPEKDVLPEYVTDIPVPKVIAKVEREEEAVVETYTVEFKRDNSPLRACVVGRLRNSGERFVANHGDEATLKQLSSWDGGEKIGRAGRVYSDGTRNLFMLGRAGKL</sequence>
<evidence type="ECO:0000256" key="3">
    <source>
        <dbReference type="ARBA" id="ARBA00023315"/>
    </source>
</evidence>
<comment type="caution">
    <text evidence="6">The sequence shown here is derived from an EMBL/GenBank/DDBJ whole genome shotgun (WGS) entry which is preliminary data.</text>
</comment>
<dbReference type="EMBL" id="JAPDRK010000010">
    <property type="protein sequence ID" value="KAJ9608246.1"/>
    <property type="molecule type" value="Genomic_DNA"/>
</dbReference>
<dbReference type="Pfam" id="PF18313">
    <property type="entry name" value="TLP1_add_C"/>
    <property type="match status" value="1"/>
</dbReference>
<dbReference type="InterPro" id="IPR055140">
    <property type="entry name" value="Thiolase_C_2"/>
</dbReference>
<accession>A0AA39CGX4</accession>
<comment type="similarity">
    <text evidence="1">Belongs to the thiolase-like superfamily. Thiolase family.</text>
</comment>
<gene>
    <name evidence="6" type="ORF">H2200_007234</name>
</gene>
<dbReference type="Gene3D" id="3.40.47.10">
    <property type="match status" value="1"/>
</dbReference>
<name>A0AA39CGX4_9EURO</name>
<evidence type="ECO:0000259" key="4">
    <source>
        <dbReference type="Pfam" id="PF18313"/>
    </source>
</evidence>
<dbReference type="PANTHER" id="PTHR18919:SF139">
    <property type="entry name" value="THIOLASE-LIKE PROTEIN TYPE 1 ADDITIONAL C-TERMINAL DOMAIN-CONTAINING PROTEIN"/>
    <property type="match status" value="1"/>
</dbReference>
<evidence type="ECO:0000256" key="2">
    <source>
        <dbReference type="ARBA" id="ARBA00022679"/>
    </source>
</evidence>
<dbReference type="PANTHER" id="PTHR18919">
    <property type="entry name" value="ACETYL-COA C-ACYLTRANSFERASE"/>
    <property type="match status" value="1"/>
</dbReference>
<organism evidence="6 7">
    <name type="scientific">Cladophialophora chaetospira</name>
    <dbReference type="NCBI Taxonomy" id="386627"/>
    <lineage>
        <taxon>Eukaryota</taxon>
        <taxon>Fungi</taxon>
        <taxon>Dikarya</taxon>
        <taxon>Ascomycota</taxon>
        <taxon>Pezizomycotina</taxon>
        <taxon>Eurotiomycetes</taxon>
        <taxon>Chaetothyriomycetidae</taxon>
        <taxon>Chaetothyriales</taxon>
        <taxon>Herpotrichiellaceae</taxon>
        <taxon>Cladophialophora</taxon>
    </lineage>
</organism>
<protein>
    <recommendedName>
        <fullName evidence="8">Thiolase-like protein type 1 additional C-terminal domain-containing protein</fullName>
    </recommendedName>
</protein>
<proteinExistence type="inferred from homology"/>
<evidence type="ECO:0000313" key="7">
    <source>
        <dbReference type="Proteomes" id="UP001172673"/>
    </source>
</evidence>
<keyword evidence="2" id="KW-0808">Transferase</keyword>
<dbReference type="InterPro" id="IPR040771">
    <property type="entry name" value="TLP1_add_C"/>
</dbReference>
<dbReference type="GO" id="GO:0016746">
    <property type="term" value="F:acyltransferase activity"/>
    <property type="evidence" value="ECO:0007669"/>
    <property type="project" value="UniProtKB-KW"/>
</dbReference>
<evidence type="ECO:0000259" key="5">
    <source>
        <dbReference type="Pfam" id="PF22691"/>
    </source>
</evidence>
<keyword evidence="3" id="KW-0012">Acyltransferase</keyword>
<feature type="domain" description="Thiolase-like protein type 1 additional C-terminal" evidence="4">
    <location>
        <begin position="419"/>
        <end position="505"/>
    </location>
</feature>
<dbReference type="InterPro" id="IPR016039">
    <property type="entry name" value="Thiolase-like"/>
</dbReference>
<dbReference type="AlphaFoldDB" id="A0AA39CGX4"/>
<evidence type="ECO:0000256" key="1">
    <source>
        <dbReference type="ARBA" id="ARBA00010982"/>
    </source>
</evidence>
<evidence type="ECO:0008006" key="8">
    <source>
        <dbReference type="Google" id="ProtNLM"/>
    </source>
</evidence>
<dbReference type="Gene3D" id="2.40.50.840">
    <property type="match status" value="1"/>
</dbReference>
<keyword evidence="7" id="KW-1185">Reference proteome</keyword>
<reference evidence="6" key="1">
    <citation type="submission" date="2022-10" db="EMBL/GenBank/DDBJ databases">
        <title>Culturing micro-colonial fungi from biological soil crusts in the Mojave desert and describing Neophaeococcomyces mojavensis, and introducing the new genera and species Taxawa tesnikishii.</title>
        <authorList>
            <person name="Kurbessoian T."/>
            <person name="Stajich J.E."/>
        </authorList>
    </citation>
    <scope>NUCLEOTIDE SEQUENCE</scope>
    <source>
        <strain evidence="6">TK_41</strain>
    </source>
</reference>
<evidence type="ECO:0000313" key="6">
    <source>
        <dbReference type="EMBL" id="KAJ9608246.1"/>
    </source>
</evidence>
<feature type="domain" description="Thiolase C-terminal" evidence="5">
    <location>
        <begin position="282"/>
        <end position="403"/>
    </location>
</feature>
<dbReference type="Pfam" id="PF22691">
    <property type="entry name" value="Thiolase_C_1"/>
    <property type="match status" value="1"/>
</dbReference>
<dbReference type="SUPFAM" id="SSF53901">
    <property type="entry name" value="Thiolase-like"/>
    <property type="match status" value="1"/>
</dbReference>
<dbReference type="Proteomes" id="UP001172673">
    <property type="component" value="Unassembled WGS sequence"/>
</dbReference>